<protein>
    <submittedName>
        <fullName evidence="2">Lactoylglutathione lyase</fullName>
    </submittedName>
</protein>
<keyword evidence="2" id="KW-0456">Lyase</keyword>
<accession>A0A1N6FQY9</accession>
<evidence type="ECO:0000313" key="3">
    <source>
        <dbReference type="Proteomes" id="UP000184782"/>
    </source>
</evidence>
<evidence type="ECO:0000313" key="2">
    <source>
        <dbReference type="EMBL" id="SIN97716.1"/>
    </source>
</evidence>
<dbReference type="Proteomes" id="UP000184782">
    <property type="component" value="Unassembled WGS sequence"/>
</dbReference>
<reference evidence="3" key="1">
    <citation type="submission" date="2016-12" db="EMBL/GenBank/DDBJ databases">
        <authorList>
            <person name="Varghese N."/>
            <person name="Submissions S."/>
        </authorList>
    </citation>
    <scope>NUCLEOTIDE SEQUENCE [LARGE SCALE GENOMIC DNA]</scope>
    <source>
        <strain evidence="3">DSM 16779</strain>
    </source>
</reference>
<dbReference type="InterPro" id="IPR004360">
    <property type="entry name" value="Glyas_Fos-R_dOase_dom"/>
</dbReference>
<organism evidence="2 3">
    <name type="scientific">Chryseobacterium scophthalmum</name>
    <dbReference type="NCBI Taxonomy" id="59733"/>
    <lineage>
        <taxon>Bacteria</taxon>
        <taxon>Pseudomonadati</taxon>
        <taxon>Bacteroidota</taxon>
        <taxon>Flavobacteriia</taxon>
        <taxon>Flavobacteriales</taxon>
        <taxon>Weeksellaceae</taxon>
        <taxon>Chryseobacterium group</taxon>
        <taxon>Chryseobacterium</taxon>
    </lineage>
</organism>
<proteinExistence type="predicted"/>
<dbReference type="InterPro" id="IPR029068">
    <property type="entry name" value="Glyas_Bleomycin-R_OHBP_Dase"/>
</dbReference>
<gene>
    <name evidence="2" type="ORF">SAMN05421769_1529</name>
</gene>
<dbReference type="PANTHER" id="PTHR36113">
    <property type="entry name" value="LYASE, PUTATIVE-RELATED-RELATED"/>
    <property type="match status" value="1"/>
</dbReference>
<keyword evidence="3" id="KW-1185">Reference proteome</keyword>
<dbReference type="PROSITE" id="PS51819">
    <property type="entry name" value="VOC"/>
    <property type="match status" value="1"/>
</dbReference>
<dbReference type="InterPro" id="IPR051332">
    <property type="entry name" value="Fosfomycin_Res_Enzymes"/>
</dbReference>
<dbReference type="AlphaFoldDB" id="A0A1N6FQY9"/>
<dbReference type="InterPro" id="IPR037523">
    <property type="entry name" value="VOC_core"/>
</dbReference>
<dbReference type="OrthoDB" id="9789012at2"/>
<dbReference type="Gene3D" id="3.10.180.10">
    <property type="entry name" value="2,3-Dihydroxybiphenyl 1,2-Dioxygenase, domain 1"/>
    <property type="match status" value="1"/>
</dbReference>
<dbReference type="GO" id="GO:0016829">
    <property type="term" value="F:lyase activity"/>
    <property type="evidence" value="ECO:0007669"/>
    <property type="project" value="UniProtKB-KW"/>
</dbReference>
<evidence type="ECO:0000259" key="1">
    <source>
        <dbReference type="PROSITE" id="PS51819"/>
    </source>
</evidence>
<dbReference type="RefSeq" id="WP_074229674.1">
    <property type="nucleotide sequence ID" value="NZ_FSRQ01000001.1"/>
</dbReference>
<name>A0A1N6FQY9_9FLAO</name>
<sequence length="129" mass="15043">MKIDHLAIWVDDLEKMREFYLNYFNVTSNEKYTNSKKGFTSYFLDFGEDKTRIELMNRQDIVQEPDKRGFMKGIAHFAISVGSKEAVNDLTERLRADNYTIESEPRTTGDGYYESVVLDPEGNYVEISM</sequence>
<dbReference type="STRING" id="59733.SAMN05421769_1529"/>
<dbReference type="SUPFAM" id="SSF54593">
    <property type="entry name" value="Glyoxalase/Bleomycin resistance protein/Dihydroxybiphenyl dioxygenase"/>
    <property type="match status" value="1"/>
</dbReference>
<dbReference type="EMBL" id="FSRQ01000001">
    <property type="protein sequence ID" value="SIN97716.1"/>
    <property type="molecule type" value="Genomic_DNA"/>
</dbReference>
<dbReference type="PANTHER" id="PTHR36113:SF1">
    <property type="entry name" value="GLYOXALASE_BLEOMYCIN RESISTANCE PROTEIN_DIOXYGENASE"/>
    <property type="match status" value="1"/>
</dbReference>
<dbReference type="Pfam" id="PF00903">
    <property type="entry name" value="Glyoxalase"/>
    <property type="match status" value="1"/>
</dbReference>
<feature type="domain" description="VOC" evidence="1">
    <location>
        <begin position="2"/>
        <end position="129"/>
    </location>
</feature>